<evidence type="ECO:0000256" key="3">
    <source>
        <dbReference type="ARBA" id="ARBA00022692"/>
    </source>
</evidence>
<keyword evidence="12" id="KW-1185">Reference proteome</keyword>
<dbReference type="OMA" id="LHWNIQP"/>
<reference evidence="11 12" key="1">
    <citation type="submission" date="2019-07" db="EMBL/GenBank/DDBJ databases">
        <title>Genome assembly of two rare yeast pathogens: Diutina rugosa and Trichomonascus ciferrii.</title>
        <authorList>
            <person name="Mixao V."/>
            <person name="Saus E."/>
            <person name="Hansen A."/>
            <person name="Lass-Flor C."/>
            <person name="Gabaldon T."/>
        </authorList>
    </citation>
    <scope>NUCLEOTIDE SEQUENCE [LARGE SCALE GENOMIC DNA]</scope>
    <source>
        <strain evidence="11 12">CBS 613</strain>
    </source>
</reference>
<dbReference type="GeneID" id="54778915"/>
<evidence type="ECO:0000256" key="9">
    <source>
        <dbReference type="PIRNR" id="PIRNR016089"/>
    </source>
</evidence>
<proteinExistence type="inferred from homology"/>
<evidence type="ECO:0000256" key="6">
    <source>
        <dbReference type="ARBA" id="ARBA00022989"/>
    </source>
</evidence>
<dbReference type="PANTHER" id="PTHR12804:SF0">
    <property type="entry name" value="SIGNAL PEPTIDASE COMPLEX SUBUNIT 3"/>
    <property type="match status" value="1"/>
</dbReference>
<keyword evidence="7 9" id="KW-0472">Membrane</keyword>
<dbReference type="GO" id="GO:0006465">
    <property type="term" value="P:signal peptide processing"/>
    <property type="evidence" value="ECO:0007669"/>
    <property type="project" value="UniProtKB-UniRule"/>
</dbReference>
<dbReference type="Proteomes" id="UP000449547">
    <property type="component" value="Unassembled WGS sequence"/>
</dbReference>
<dbReference type="OrthoDB" id="10261524at2759"/>
<accession>A0A642UYY2</accession>
<name>A0A642UYY2_DIURU</name>
<sequence>MFNLSTRIQTAGNQALTSSAVLAGIVVMLSLLQLWRDAVWSIDAVEIANIKSTTTLKKSFQYGSTGGRPKENNKISFDLESDLTPLFNWNTKQVFIYLTASYNSTDGGESKVTYWDKILRTKEDATLKLKNAKSKYSVWDVQDSFDGTPAVVKLEWNIQPWIGPLIYGETTTTATFEFAQPKDKSAPKATKEKREKKTEKKTKRVKKESAKKEQVE</sequence>
<organism evidence="11 12">
    <name type="scientific">Diutina rugosa</name>
    <name type="common">Yeast</name>
    <name type="synonym">Candida rugosa</name>
    <dbReference type="NCBI Taxonomy" id="5481"/>
    <lineage>
        <taxon>Eukaryota</taxon>
        <taxon>Fungi</taxon>
        <taxon>Dikarya</taxon>
        <taxon>Ascomycota</taxon>
        <taxon>Saccharomycotina</taxon>
        <taxon>Pichiomycetes</taxon>
        <taxon>Debaryomycetaceae</taxon>
        <taxon>Diutina</taxon>
    </lineage>
</organism>
<keyword evidence="5" id="KW-0735">Signal-anchor</keyword>
<evidence type="ECO:0000256" key="8">
    <source>
        <dbReference type="ARBA" id="ARBA00045670"/>
    </source>
</evidence>
<comment type="subcellular location">
    <subcellularLocation>
        <location evidence="1">Endoplasmic reticulum membrane</location>
        <topology evidence="1">Single-pass type II membrane protein</topology>
    </subcellularLocation>
</comment>
<evidence type="ECO:0000256" key="5">
    <source>
        <dbReference type="ARBA" id="ARBA00022968"/>
    </source>
</evidence>
<dbReference type="Pfam" id="PF04573">
    <property type="entry name" value="SPC22"/>
    <property type="match status" value="1"/>
</dbReference>
<comment type="function">
    <text evidence="8">Essential component of the signal peptidase complex (SPC) which catalyzes the cleavage of N-terminal signal sequences from nascent proteins as they are translocated into the lumen of the endoplasmic reticulum. Essential for the SPC catalytic activity, possibly by stabilizing and positioning the active center of the complex close to the lumenal surface. Essential for viability.</text>
</comment>
<dbReference type="EMBL" id="SWFT01000009">
    <property type="protein sequence ID" value="KAA8908293.1"/>
    <property type="molecule type" value="Genomic_DNA"/>
</dbReference>
<gene>
    <name evidence="11" type="ORF">DIURU_000262</name>
</gene>
<dbReference type="RefSeq" id="XP_034014978.1">
    <property type="nucleotide sequence ID" value="XM_034155291.1"/>
</dbReference>
<keyword evidence="6" id="KW-1133">Transmembrane helix</keyword>
<evidence type="ECO:0000256" key="7">
    <source>
        <dbReference type="ARBA" id="ARBA00023136"/>
    </source>
</evidence>
<comment type="similarity">
    <text evidence="2 9">Belongs to the SPCS3 family.</text>
</comment>
<evidence type="ECO:0000256" key="1">
    <source>
        <dbReference type="ARBA" id="ARBA00004648"/>
    </source>
</evidence>
<comment type="caution">
    <text evidence="11">The sequence shown here is derived from an EMBL/GenBank/DDBJ whole genome shotgun (WGS) entry which is preliminary data.</text>
</comment>
<dbReference type="GO" id="GO:0005787">
    <property type="term" value="C:signal peptidase complex"/>
    <property type="evidence" value="ECO:0007669"/>
    <property type="project" value="UniProtKB-UniRule"/>
</dbReference>
<dbReference type="PANTHER" id="PTHR12804">
    <property type="entry name" value="MICROSOMAL SIGNAL PEPTIDASE 23 KD SUBUNIT SPC22/23"/>
    <property type="match status" value="1"/>
</dbReference>
<evidence type="ECO:0000256" key="4">
    <source>
        <dbReference type="ARBA" id="ARBA00022824"/>
    </source>
</evidence>
<keyword evidence="4 9" id="KW-0256">Endoplasmic reticulum</keyword>
<dbReference type="AlphaFoldDB" id="A0A642UYY2"/>
<feature type="region of interest" description="Disordered" evidence="10">
    <location>
        <begin position="178"/>
        <end position="216"/>
    </location>
</feature>
<dbReference type="PIRSF" id="PIRSF016089">
    <property type="entry name" value="SPC22"/>
    <property type="match status" value="1"/>
</dbReference>
<evidence type="ECO:0000313" key="11">
    <source>
        <dbReference type="EMBL" id="KAA8908293.1"/>
    </source>
</evidence>
<evidence type="ECO:0000256" key="2">
    <source>
        <dbReference type="ARBA" id="ARBA00009289"/>
    </source>
</evidence>
<feature type="compositionally biased region" description="Basic and acidic residues" evidence="10">
    <location>
        <begin position="180"/>
        <end position="198"/>
    </location>
</feature>
<keyword evidence="3" id="KW-0812">Transmembrane</keyword>
<feature type="compositionally biased region" description="Basic and acidic residues" evidence="10">
    <location>
        <begin position="207"/>
        <end position="216"/>
    </location>
</feature>
<dbReference type="GO" id="GO:0045047">
    <property type="term" value="P:protein targeting to ER"/>
    <property type="evidence" value="ECO:0007669"/>
    <property type="project" value="TreeGrafter"/>
</dbReference>
<dbReference type="InterPro" id="IPR007653">
    <property type="entry name" value="SPC3"/>
</dbReference>
<evidence type="ECO:0000313" key="12">
    <source>
        <dbReference type="Proteomes" id="UP000449547"/>
    </source>
</evidence>
<dbReference type="VEuPathDB" id="FungiDB:DIURU_000262"/>
<protein>
    <recommendedName>
        <fullName evidence="9">Signal peptidase subunit 3</fullName>
    </recommendedName>
</protein>
<evidence type="ECO:0000256" key="10">
    <source>
        <dbReference type="SAM" id="MobiDB-lite"/>
    </source>
</evidence>